<dbReference type="RefSeq" id="WP_261613947.1">
    <property type="nucleotide sequence ID" value="NZ_JALIDZ010000001.1"/>
</dbReference>
<evidence type="ECO:0000256" key="4">
    <source>
        <dbReference type="PROSITE-ProRule" id="PRU01161"/>
    </source>
</evidence>
<comment type="caution">
    <text evidence="6">The sequence shown here is derived from an EMBL/GenBank/DDBJ whole genome shotgun (WGS) entry which is preliminary data.</text>
</comment>
<dbReference type="PANTHER" id="PTHR14226">
    <property type="entry name" value="NEUROPATHY TARGET ESTERASE/SWISS CHEESE D.MELANOGASTER"/>
    <property type="match status" value="1"/>
</dbReference>
<feature type="active site" description="Proton acceptor" evidence="4">
    <location>
        <position position="183"/>
    </location>
</feature>
<evidence type="ECO:0000256" key="2">
    <source>
        <dbReference type="ARBA" id="ARBA00022963"/>
    </source>
</evidence>
<evidence type="ECO:0000259" key="5">
    <source>
        <dbReference type="PROSITE" id="PS51635"/>
    </source>
</evidence>
<keyword evidence="3 4" id="KW-0443">Lipid metabolism</keyword>
<evidence type="ECO:0000313" key="6">
    <source>
        <dbReference type="EMBL" id="MCT8970379.1"/>
    </source>
</evidence>
<dbReference type="EMBL" id="JALIDZ010000001">
    <property type="protein sequence ID" value="MCT8970379.1"/>
    <property type="molecule type" value="Genomic_DNA"/>
</dbReference>
<evidence type="ECO:0000256" key="3">
    <source>
        <dbReference type="ARBA" id="ARBA00023098"/>
    </source>
</evidence>
<dbReference type="GO" id="GO:0016042">
    <property type="term" value="P:lipid catabolic process"/>
    <property type="evidence" value="ECO:0007669"/>
    <property type="project" value="UniProtKB-UniRule"/>
</dbReference>
<proteinExistence type="predicted"/>
<evidence type="ECO:0000313" key="7">
    <source>
        <dbReference type="Proteomes" id="UP001320898"/>
    </source>
</evidence>
<name>A0AAW5QU15_9HYPH</name>
<dbReference type="PROSITE" id="PS51635">
    <property type="entry name" value="PNPLA"/>
    <property type="match status" value="1"/>
</dbReference>
<feature type="short sequence motif" description="GXGXXG" evidence="4">
    <location>
        <begin position="25"/>
        <end position="30"/>
    </location>
</feature>
<keyword evidence="7" id="KW-1185">Reference proteome</keyword>
<dbReference type="Pfam" id="PF01734">
    <property type="entry name" value="Patatin"/>
    <property type="match status" value="1"/>
</dbReference>
<feature type="active site" description="Nucleophile" evidence="4">
    <location>
        <position position="54"/>
    </location>
</feature>
<organism evidence="6 7">
    <name type="scientific">Microbaculum marinisediminis</name>
    <dbReference type="NCBI Taxonomy" id="2931392"/>
    <lineage>
        <taxon>Bacteria</taxon>
        <taxon>Pseudomonadati</taxon>
        <taxon>Pseudomonadota</taxon>
        <taxon>Alphaproteobacteria</taxon>
        <taxon>Hyphomicrobiales</taxon>
        <taxon>Tepidamorphaceae</taxon>
        <taxon>Microbaculum</taxon>
    </lineage>
</organism>
<keyword evidence="1 4" id="KW-0378">Hydrolase</keyword>
<dbReference type="GO" id="GO:0016787">
    <property type="term" value="F:hydrolase activity"/>
    <property type="evidence" value="ECO:0007669"/>
    <property type="project" value="UniProtKB-UniRule"/>
</dbReference>
<dbReference type="InterPro" id="IPR002641">
    <property type="entry name" value="PNPLA_dom"/>
</dbReference>
<accession>A0AAW5QU15</accession>
<evidence type="ECO:0000256" key="1">
    <source>
        <dbReference type="ARBA" id="ARBA00022801"/>
    </source>
</evidence>
<dbReference type="SUPFAM" id="SSF52151">
    <property type="entry name" value="FabD/lysophospholipase-like"/>
    <property type="match status" value="1"/>
</dbReference>
<protein>
    <submittedName>
        <fullName evidence="6">Patatin-like phospholipase family protein</fullName>
    </submittedName>
</protein>
<dbReference type="AlphaFoldDB" id="A0AAW5QU15"/>
<dbReference type="InterPro" id="IPR050301">
    <property type="entry name" value="NTE"/>
</dbReference>
<dbReference type="Proteomes" id="UP001320898">
    <property type="component" value="Unassembled WGS sequence"/>
</dbReference>
<dbReference type="InterPro" id="IPR016035">
    <property type="entry name" value="Acyl_Trfase/lysoPLipase"/>
</dbReference>
<keyword evidence="2 4" id="KW-0442">Lipid degradation</keyword>
<dbReference type="PANTHER" id="PTHR14226:SF29">
    <property type="entry name" value="NEUROPATHY TARGET ESTERASE SWS"/>
    <property type="match status" value="1"/>
</dbReference>
<gene>
    <name evidence="6" type="ORF">MUB46_00755</name>
</gene>
<sequence length="290" mass="31376">MAHKPRPHHGDSTIGGPRIGLALGGGGARGLAHIPVLEAFDELGIRPYRVVGTSIGAIVGAAYCSGIPAADLRDYTLSVFKHRGEVLSRLWKLRRERFSDLLTPSLGNPVQLNAQKLLDLFLPEGVATDFKDLEIPLSAVATDFYSGKAVALSSGDLRLAVSASMAIPMVFRPVVVDKRVMVDGGVTEPLPFGFFGKDVDVVAAVDVINMPRGDAGRVPTPYESIFGSTQILMQSVIADRLTHKGPDILIRPNITLFRVLDFLKARAIVRAAEPAKDEMKRALETTLRRF</sequence>
<feature type="domain" description="PNPLA" evidence="5">
    <location>
        <begin position="21"/>
        <end position="196"/>
    </location>
</feature>
<feature type="short sequence motif" description="GXSXG" evidence="4">
    <location>
        <begin position="52"/>
        <end position="56"/>
    </location>
</feature>
<feature type="short sequence motif" description="DGA/G" evidence="4">
    <location>
        <begin position="183"/>
        <end position="185"/>
    </location>
</feature>
<dbReference type="Gene3D" id="3.40.1090.10">
    <property type="entry name" value="Cytosolic phospholipase A2 catalytic domain"/>
    <property type="match status" value="2"/>
</dbReference>
<reference evidence="6 7" key="1">
    <citation type="submission" date="2022-04" db="EMBL/GenBank/DDBJ databases">
        <authorList>
            <person name="Ye Y.-Q."/>
            <person name="Du Z.-J."/>
        </authorList>
    </citation>
    <scope>NUCLEOTIDE SEQUENCE [LARGE SCALE GENOMIC DNA]</scope>
    <source>
        <strain evidence="6 7">A6E488</strain>
    </source>
</reference>